<comment type="caution">
    <text evidence="3">The sequence shown here is derived from an EMBL/GenBank/DDBJ whole genome shotgun (WGS) entry which is preliminary data.</text>
</comment>
<feature type="signal peptide" evidence="2">
    <location>
        <begin position="1"/>
        <end position="22"/>
    </location>
</feature>
<evidence type="ECO:0000313" key="4">
    <source>
        <dbReference type="Proteomes" id="UP001364224"/>
    </source>
</evidence>
<reference evidence="3 4" key="1">
    <citation type="submission" date="2024-02" db="EMBL/GenBank/DDBJ databases">
        <title>Adaptive strategies in a cosmopolitan and abundant soil bacterium.</title>
        <authorList>
            <person name="Carini P."/>
        </authorList>
    </citation>
    <scope>NUCLEOTIDE SEQUENCE [LARGE SCALE GENOMIC DNA]</scope>
    <source>
        <strain evidence="3 4">AZCC 1608</strain>
    </source>
</reference>
<proteinExistence type="predicted"/>
<protein>
    <submittedName>
        <fullName evidence="3">Uncharacterized protein</fullName>
    </submittedName>
</protein>
<feature type="region of interest" description="Disordered" evidence="1">
    <location>
        <begin position="156"/>
        <end position="176"/>
    </location>
</feature>
<accession>A0ABU8B4G2</accession>
<sequence>MKCLTAVLAAMLLLARAEASHALVRITDDRGGQIGRYVDRYEKLRASGHAIVIDGLCASACTIVLGTIPYNKICVTPNAEFAFHAAWDLGRRGRVIPNPEATRELFSMYPSQVQRWIASRGGLSARTIFLRGRQLAAMYPACYGGTQAATTRRIEGSALGNPGRRERPPGAALLPR</sequence>
<keyword evidence="2" id="KW-0732">Signal</keyword>
<evidence type="ECO:0000256" key="2">
    <source>
        <dbReference type="SAM" id="SignalP"/>
    </source>
</evidence>
<gene>
    <name evidence="3" type="ORF">V1286_000951</name>
</gene>
<dbReference type="Proteomes" id="UP001364224">
    <property type="component" value="Unassembled WGS sequence"/>
</dbReference>
<name>A0ABU8B4G2_9BRAD</name>
<feature type="chain" id="PRO_5047063420" evidence="2">
    <location>
        <begin position="23"/>
        <end position="176"/>
    </location>
</feature>
<organism evidence="3 4">
    <name type="scientific">Bradyrhizobium algeriense</name>
    <dbReference type="NCBI Taxonomy" id="634784"/>
    <lineage>
        <taxon>Bacteria</taxon>
        <taxon>Pseudomonadati</taxon>
        <taxon>Pseudomonadota</taxon>
        <taxon>Alphaproteobacteria</taxon>
        <taxon>Hyphomicrobiales</taxon>
        <taxon>Nitrobacteraceae</taxon>
        <taxon>Bradyrhizobium</taxon>
    </lineage>
</organism>
<evidence type="ECO:0000313" key="3">
    <source>
        <dbReference type="EMBL" id="MEH2553422.1"/>
    </source>
</evidence>
<evidence type="ECO:0000256" key="1">
    <source>
        <dbReference type="SAM" id="MobiDB-lite"/>
    </source>
</evidence>
<dbReference type="RefSeq" id="WP_334477896.1">
    <property type="nucleotide sequence ID" value="NZ_JAZHRV010000001.1"/>
</dbReference>
<dbReference type="EMBL" id="JAZHRV010000001">
    <property type="protein sequence ID" value="MEH2553422.1"/>
    <property type="molecule type" value="Genomic_DNA"/>
</dbReference>
<keyword evidence="4" id="KW-1185">Reference proteome</keyword>